<dbReference type="InterPro" id="IPR019874">
    <property type="entry name" value="RF_methyltr_PrmC"/>
</dbReference>
<evidence type="ECO:0000256" key="1">
    <source>
        <dbReference type="ARBA" id="ARBA00022603"/>
    </source>
</evidence>
<dbReference type="InterPro" id="IPR002052">
    <property type="entry name" value="DNA_methylase_N6_adenine_CS"/>
</dbReference>
<dbReference type="InterPro" id="IPR050320">
    <property type="entry name" value="N5-glutamine_MTase"/>
</dbReference>
<dbReference type="Proteomes" id="UP000245252">
    <property type="component" value="Unassembled WGS sequence"/>
</dbReference>
<feature type="binding site" evidence="5">
    <location>
        <position position="152"/>
    </location>
    <ligand>
        <name>S-adenosyl-L-methionine</name>
        <dbReference type="ChEBI" id="CHEBI:59789"/>
    </ligand>
</feature>
<comment type="caution">
    <text evidence="8">The sequence shown here is derived from an EMBL/GenBank/DDBJ whole genome shotgun (WGS) entry which is preliminary data.</text>
</comment>
<keyword evidence="9" id="KW-1185">Reference proteome</keyword>
<dbReference type="InterPro" id="IPR004556">
    <property type="entry name" value="HemK-like"/>
</dbReference>
<evidence type="ECO:0000256" key="5">
    <source>
        <dbReference type="HAMAP-Rule" id="MF_02126"/>
    </source>
</evidence>
<feature type="binding site" evidence="5">
    <location>
        <position position="195"/>
    </location>
    <ligand>
        <name>S-adenosyl-L-methionine</name>
        <dbReference type="ChEBI" id="CHEBI:59789"/>
    </ligand>
</feature>
<comment type="catalytic activity">
    <reaction evidence="4 5">
        <text>L-glutaminyl-[peptide chain release factor] + S-adenosyl-L-methionine = N(5)-methyl-L-glutaminyl-[peptide chain release factor] + S-adenosyl-L-homocysteine + H(+)</text>
        <dbReference type="Rhea" id="RHEA:42896"/>
        <dbReference type="Rhea" id="RHEA-COMP:10271"/>
        <dbReference type="Rhea" id="RHEA-COMP:10272"/>
        <dbReference type="ChEBI" id="CHEBI:15378"/>
        <dbReference type="ChEBI" id="CHEBI:30011"/>
        <dbReference type="ChEBI" id="CHEBI:57856"/>
        <dbReference type="ChEBI" id="CHEBI:59789"/>
        <dbReference type="ChEBI" id="CHEBI:61891"/>
        <dbReference type="EC" id="2.1.1.297"/>
    </reaction>
</comment>
<dbReference type="HAMAP" id="MF_02126">
    <property type="entry name" value="RF_methyltr_PrmC"/>
    <property type="match status" value="1"/>
</dbReference>
<organism evidence="8 9">
    <name type="scientific">Metarhizobium album</name>
    <dbReference type="NCBI Taxonomy" id="2182425"/>
    <lineage>
        <taxon>Bacteria</taxon>
        <taxon>Pseudomonadati</taxon>
        <taxon>Pseudomonadota</taxon>
        <taxon>Alphaproteobacteria</taxon>
        <taxon>Hyphomicrobiales</taxon>
        <taxon>Rhizobiaceae</taxon>
        <taxon>Metarhizobium</taxon>
    </lineage>
</organism>
<evidence type="ECO:0000313" key="8">
    <source>
        <dbReference type="EMBL" id="PWE52091.1"/>
    </source>
</evidence>
<dbReference type="GO" id="GO:0003676">
    <property type="term" value="F:nucleic acid binding"/>
    <property type="evidence" value="ECO:0007669"/>
    <property type="project" value="InterPro"/>
</dbReference>
<dbReference type="AlphaFoldDB" id="A0A2U2DFS5"/>
<dbReference type="OrthoDB" id="9800643at2"/>
<feature type="binding site" evidence="5">
    <location>
        <begin position="195"/>
        <end position="198"/>
    </location>
    <ligand>
        <name>substrate</name>
    </ligand>
</feature>
<feature type="binding site" evidence="5">
    <location>
        <begin position="129"/>
        <end position="133"/>
    </location>
    <ligand>
        <name>S-adenosyl-L-methionine</name>
        <dbReference type="ChEBI" id="CHEBI:59789"/>
    </ligand>
</feature>
<evidence type="ECO:0000259" key="7">
    <source>
        <dbReference type="Pfam" id="PF17827"/>
    </source>
</evidence>
<dbReference type="RefSeq" id="WP_109462443.1">
    <property type="nucleotide sequence ID" value="NZ_QFBC01000038.1"/>
</dbReference>
<evidence type="ECO:0000313" key="9">
    <source>
        <dbReference type="Proteomes" id="UP000245252"/>
    </source>
</evidence>
<dbReference type="InterPro" id="IPR007848">
    <property type="entry name" value="Small_mtfrase_dom"/>
</dbReference>
<keyword evidence="1 5" id="KW-0489">Methyltransferase</keyword>
<reference evidence="8 9" key="1">
    <citation type="submission" date="2018-05" db="EMBL/GenBank/DDBJ databases">
        <title>The draft genome of strain NS-104.</title>
        <authorList>
            <person name="Hang P."/>
            <person name="Jiang J."/>
        </authorList>
    </citation>
    <scope>NUCLEOTIDE SEQUENCE [LARGE SCALE GENOMIC DNA]</scope>
    <source>
        <strain evidence="8 9">NS-104</strain>
    </source>
</reference>
<sequence length="292" mass="31423">MTANGATLGEWVATARARFSAAGLPDAAIEARLLLGGLLGLSNTEVFTGGDRLLGEAERQAVAVAIERRLKREPVHRILGHREFFGLDLRLSRETLEPRPDTEILVEKTLFYLRRIVAEKGRARILDLGVGTGAIGLALLKECPQAECLGSDVSEDALATAMANAHLNGVAERYCTIRSDWFAGIDGKFDVIVSNPPYIASSVIHELDPEVRDFDPLAALDGGKDGLDAYRAIAADAGSFLALDGIVAVEIGFDQKQSVTALFTQKGFLLAESAQDYGHNDRVLVFACNNTK</sequence>
<evidence type="ECO:0000256" key="4">
    <source>
        <dbReference type="ARBA" id="ARBA00048391"/>
    </source>
</evidence>
<dbReference type="NCBIfam" id="TIGR00536">
    <property type="entry name" value="hemK_fam"/>
    <property type="match status" value="1"/>
</dbReference>
<dbReference type="Pfam" id="PF05175">
    <property type="entry name" value="MTS"/>
    <property type="match status" value="1"/>
</dbReference>
<dbReference type="PROSITE" id="PS00092">
    <property type="entry name" value="N6_MTASE"/>
    <property type="match status" value="1"/>
</dbReference>
<feature type="binding site" evidence="5">
    <location>
        <position position="181"/>
    </location>
    <ligand>
        <name>S-adenosyl-L-methionine</name>
        <dbReference type="ChEBI" id="CHEBI:59789"/>
    </ligand>
</feature>
<keyword evidence="2 5" id="KW-0808">Transferase</keyword>
<dbReference type="Gene3D" id="1.10.8.10">
    <property type="entry name" value="DNA helicase RuvA subunit, C-terminal domain"/>
    <property type="match status" value="1"/>
</dbReference>
<dbReference type="Pfam" id="PF17827">
    <property type="entry name" value="PrmC_N"/>
    <property type="match status" value="1"/>
</dbReference>
<feature type="domain" description="Methyltransferase small" evidence="6">
    <location>
        <begin position="120"/>
        <end position="201"/>
    </location>
</feature>
<dbReference type="SUPFAM" id="SSF53335">
    <property type="entry name" value="S-adenosyl-L-methionine-dependent methyltransferases"/>
    <property type="match status" value="1"/>
</dbReference>
<dbReference type="EC" id="2.1.1.297" evidence="5"/>
<dbReference type="InterPro" id="IPR040758">
    <property type="entry name" value="PrmC_N"/>
</dbReference>
<name>A0A2U2DFS5_9HYPH</name>
<dbReference type="Gene3D" id="3.40.50.150">
    <property type="entry name" value="Vaccinia Virus protein VP39"/>
    <property type="match status" value="1"/>
</dbReference>
<proteinExistence type="inferred from homology"/>
<gene>
    <name evidence="5 8" type="primary">prmC</name>
    <name evidence="8" type="ORF">DEM27_32895</name>
</gene>
<dbReference type="PANTHER" id="PTHR18895">
    <property type="entry name" value="HEMK METHYLTRANSFERASE"/>
    <property type="match status" value="1"/>
</dbReference>
<evidence type="ECO:0000256" key="3">
    <source>
        <dbReference type="ARBA" id="ARBA00022691"/>
    </source>
</evidence>
<feature type="domain" description="Release factor glutamine methyltransferase N-terminal" evidence="7">
    <location>
        <begin position="10"/>
        <end position="80"/>
    </location>
</feature>
<dbReference type="NCBIfam" id="TIGR03534">
    <property type="entry name" value="RF_mod_PrmC"/>
    <property type="match status" value="1"/>
</dbReference>
<evidence type="ECO:0000256" key="2">
    <source>
        <dbReference type="ARBA" id="ARBA00022679"/>
    </source>
</evidence>
<protein>
    <recommendedName>
        <fullName evidence="5">Release factor glutamine methyltransferase</fullName>
        <shortName evidence="5">RF MTase</shortName>
        <ecNumber evidence="5">2.1.1.297</ecNumber>
    </recommendedName>
    <alternativeName>
        <fullName evidence="5">N5-glutamine methyltransferase PrmC</fullName>
    </alternativeName>
    <alternativeName>
        <fullName evidence="5">Protein-(glutamine-N5) MTase PrmC</fullName>
    </alternativeName>
    <alternativeName>
        <fullName evidence="5">Protein-glutamine N-methyltransferase PrmC</fullName>
    </alternativeName>
</protein>
<accession>A0A2U2DFS5</accession>
<dbReference type="GO" id="GO:0032259">
    <property type="term" value="P:methylation"/>
    <property type="evidence" value="ECO:0007669"/>
    <property type="project" value="UniProtKB-KW"/>
</dbReference>
<dbReference type="EMBL" id="QFBC01000038">
    <property type="protein sequence ID" value="PWE52091.1"/>
    <property type="molecule type" value="Genomic_DNA"/>
</dbReference>
<dbReference type="PANTHER" id="PTHR18895:SF74">
    <property type="entry name" value="MTRF1L RELEASE FACTOR GLUTAMINE METHYLTRANSFERASE"/>
    <property type="match status" value="1"/>
</dbReference>
<dbReference type="GO" id="GO:0102559">
    <property type="term" value="F:peptide chain release factor N(5)-glutamine methyltransferase activity"/>
    <property type="evidence" value="ECO:0007669"/>
    <property type="project" value="UniProtKB-EC"/>
</dbReference>
<comment type="function">
    <text evidence="5">Methylates the class 1 translation termination release factors RF1/PrfA and RF2/PrfB on the glutamine residue of the universally conserved GGQ motif.</text>
</comment>
<dbReference type="InterPro" id="IPR029063">
    <property type="entry name" value="SAM-dependent_MTases_sf"/>
</dbReference>
<dbReference type="CDD" id="cd02440">
    <property type="entry name" value="AdoMet_MTases"/>
    <property type="match status" value="1"/>
</dbReference>
<comment type="similarity">
    <text evidence="5">Belongs to the protein N5-glutamine methyltransferase family. PrmC subfamily.</text>
</comment>
<evidence type="ECO:0000259" key="6">
    <source>
        <dbReference type="Pfam" id="PF05175"/>
    </source>
</evidence>
<keyword evidence="3 5" id="KW-0949">S-adenosyl-L-methionine</keyword>